<evidence type="ECO:0000259" key="2">
    <source>
        <dbReference type="PROSITE" id="PS50164"/>
    </source>
</evidence>
<dbReference type="InterPro" id="IPR000305">
    <property type="entry name" value="GIY-YIG_endonuc"/>
</dbReference>
<dbReference type="RefSeq" id="WP_255135341.1">
    <property type="nucleotide sequence ID" value="NZ_JANDBC010000002.1"/>
</dbReference>
<dbReference type="Pfam" id="PF01541">
    <property type="entry name" value="GIY-YIG"/>
    <property type="match status" value="1"/>
</dbReference>
<dbReference type="InterPro" id="IPR050190">
    <property type="entry name" value="UPF0213_domain"/>
</dbReference>
<reference evidence="3" key="1">
    <citation type="submission" date="2022-06" db="EMBL/GenBank/DDBJ databases">
        <title>Gracilimonas sp. CAU 1638 isolated from sea sediment.</title>
        <authorList>
            <person name="Kim W."/>
        </authorList>
    </citation>
    <scope>NUCLEOTIDE SEQUENCE</scope>
    <source>
        <strain evidence="3">CAU 1638</strain>
    </source>
</reference>
<dbReference type="PANTHER" id="PTHR34477">
    <property type="entry name" value="UPF0213 PROTEIN YHBQ"/>
    <property type="match status" value="1"/>
</dbReference>
<evidence type="ECO:0000313" key="3">
    <source>
        <dbReference type="EMBL" id="MCP9292454.1"/>
    </source>
</evidence>
<dbReference type="Proteomes" id="UP001139125">
    <property type="component" value="Unassembled WGS sequence"/>
</dbReference>
<evidence type="ECO:0000256" key="1">
    <source>
        <dbReference type="ARBA" id="ARBA00007435"/>
    </source>
</evidence>
<sequence>MYYVYILKSKVRDWRYVGFTHDLKKRFKQHNEGKSTATKNYKPFDLVCYVAVKDKATAIKLEKYLKTGSGIAWMNKRLMPG</sequence>
<dbReference type="SUPFAM" id="SSF82771">
    <property type="entry name" value="GIY-YIG endonuclease"/>
    <property type="match status" value="1"/>
</dbReference>
<dbReference type="CDD" id="cd10449">
    <property type="entry name" value="GIY-YIG_SLX1_like"/>
    <property type="match status" value="1"/>
</dbReference>
<comment type="similarity">
    <text evidence="1">Belongs to the UPF0213 family.</text>
</comment>
<dbReference type="PANTHER" id="PTHR34477:SF1">
    <property type="entry name" value="UPF0213 PROTEIN YHBQ"/>
    <property type="match status" value="1"/>
</dbReference>
<keyword evidence="4" id="KW-1185">Reference proteome</keyword>
<organism evidence="3 4">
    <name type="scientific">Gracilimonas sediminicola</name>
    <dbReference type="NCBI Taxonomy" id="2952158"/>
    <lineage>
        <taxon>Bacteria</taxon>
        <taxon>Pseudomonadati</taxon>
        <taxon>Balneolota</taxon>
        <taxon>Balneolia</taxon>
        <taxon>Balneolales</taxon>
        <taxon>Balneolaceae</taxon>
        <taxon>Gracilimonas</taxon>
    </lineage>
</organism>
<feature type="domain" description="GIY-YIG" evidence="2">
    <location>
        <begin position="1"/>
        <end position="76"/>
    </location>
</feature>
<dbReference type="InterPro" id="IPR035901">
    <property type="entry name" value="GIY-YIG_endonuc_sf"/>
</dbReference>
<evidence type="ECO:0000313" key="4">
    <source>
        <dbReference type="Proteomes" id="UP001139125"/>
    </source>
</evidence>
<protein>
    <submittedName>
        <fullName evidence="3">GIY-YIG nuclease family protein</fullName>
    </submittedName>
</protein>
<name>A0A9X2RI30_9BACT</name>
<dbReference type="PROSITE" id="PS50164">
    <property type="entry name" value="GIY_YIG"/>
    <property type="match status" value="1"/>
</dbReference>
<comment type="caution">
    <text evidence="3">The sequence shown here is derived from an EMBL/GenBank/DDBJ whole genome shotgun (WGS) entry which is preliminary data.</text>
</comment>
<proteinExistence type="inferred from homology"/>
<dbReference type="Gene3D" id="3.40.1440.10">
    <property type="entry name" value="GIY-YIG endonuclease"/>
    <property type="match status" value="1"/>
</dbReference>
<dbReference type="EMBL" id="JANDBC010000002">
    <property type="protein sequence ID" value="MCP9292454.1"/>
    <property type="molecule type" value="Genomic_DNA"/>
</dbReference>
<dbReference type="AlphaFoldDB" id="A0A9X2RI30"/>
<accession>A0A9X2RI30</accession>
<gene>
    <name evidence="3" type="ORF">NM125_12775</name>
</gene>